<comment type="caution">
    <text evidence="3">The sequence shown here is derived from an EMBL/GenBank/DDBJ whole genome shotgun (WGS) entry which is preliminary data.</text>
</comment>
<sequence length="146" mass="15926">METNSDAARSLADVDAVARKFRRIASPWWVSVAWAVNFGVFWSIAYGGTNGWRDIVIALGVFGIGTAVLFGEAKVRGARSTTYERGSWASGVSFWSMMAGLFTVQVVSIFLESGTWTTYVVLAGLSAVVYLLGQLLARYIAVRSER</sequence>
<accession>A0A138A0V2</accession>
<keyword evidence="1" id="KW-0812">Transmembrane</keyword>
<keyword evidence="1" id="KW-0472">Membrane</keyword>
<feature type="transmembrane region" description="Helical" evidence="1">
    <location>
        <begin position="117"/>
        <end position="141"/>
    </location>
</feature>
<reference evidence="4" key="1">
    <citation type="submission" date="2016-02" db="EMBL/GenBank/DDBJ databases">
        <authorList>
            <person name="Wen L."/>
            <person name="He K."/>
            <person name="Yang H."/>
        </authorList>
    </citation>
    <scope>NUCLEOTIDE SEQUENCE [LARGE SCALE GENOMIC DNA]</scope>
    <source>
        <strain evidence="4">JCM 15929</strain>
    </source>
</reference>
<evidence type="ECO:0000256" key="1">
    <source>
        <dbReference type="SAM" id="Phobius"/>
    </source>
</evidence>
<dbReference type="AlphaFoldDB" id="A0A138A0V2"/>
<evidence type="ECO:0000313" key="5">
    <source>
        <dbReference type="Proteomes" id="UP000070409"/>
    </source>
</evidence>
<keyword evidence="1" id="KW-1133">Transmembrane helix</keyword>
<gene>
    <name evidence="3" type="ORF">AXK60_20125</name>
    <name evidence="2" type="ORF">AXK61_09435</name>
</gene>
<evidence type="ECO:0000313" key="4">
    <source>
        <dbReference type="Proteomes" id="UP000070258"/>
    </source>
</evidence>
<keyword evidence="5" id="KW-1185">Reference proteome</keyword>
<dbReference type="EMBL" id="LSRE01000050">
    <property type="protein sequence ID" value="KXO88868.1"/>
    <property type="molecule type" value="Genomic_DNA"/>
</dbReference>
<feature type="transmembrane region" description="Helical" evidence="1">
    <location>
        <begin position="28"/>
        <end position="46"/>
    </location>
</feature>
<dbReference type="RefSeq" id="WP_068575154.1">
    <property type="nucleotide sequence ID" value="NZ_LSRE01000050.1"/>
</dbReference>
<evidence type="ECO:0000313" key="3">
    <source>
        <dbReference type="EMBL" id="KXP04049.1"/>
    </source>
</evidence>
<evidence type="ECO:0000313" key="2">
    <source>
        <dbReference type="EMBL" id="KXO88868.1"/>
    </source>
</evidence>
<dbReference type="Proteomes" id="UP000070409">
    <property type="component" value="Unassembled WGS sequence"/>
</dbReference>
<name>A0A138A0V2_9ACTN</name>
<reference evidence="3" key="3">
    <citation type="submission" date="2016-02" db="EMBL/GenBank/DDBJ databases">
        <authorList>
            <person name="Teng J.L."/>
            <person name="Yang Y."/>
            <person name="Huang Y."/>
            <person name="Guo F."/>
            <person name="Wei W."/>
            <person name="Chen J.H."/>
            <person name="Wong S.Y."/>
            <person name="Lau S.K."/>
            <person name="Woo P.C."/>
        </authorList>
    </citation>
    <scope>NUCLEOTIDE SEQUENCE</scope>
    <source>
        <strain evidence="3">JCM 15929</strain>
    </source>
</reference>
<proteinExistence type="predicted"/>
<dbReference type="EMBL" id="LSRF01000058">
    <property type="protein sequence ID" value="KXP04049.1"/>
    <property type="molecule type" value="Genomic_DNA"/>
</dbReference>
<feature type="transmembrane region" description="Helical" evidence="1">
    <location>
        <begin position="52"/>
        <end position="71"/>
    </location>
</feature>
<dbReference type="Proteomes" id="UP000070258">
    <property type="component" value="Unassembled WGS sequence"/>
</dbReference>
<protein>
    <submittedName>
        <fullName evidence="3">Uncharacterized protein</fullName>
    </submittedName>
</protein>
<organism evidence="3 4">
    <name type="scientific">Tsukamurella pseudospumae</name>
    <dbReference type="NCBI Taxonomy" id="239498"/>
    <lineage>
        <taxon>Bacteria</taxon>
        <taxon>Bacillati</taxon>
        <taxon>Actinomycetota</taxon>
        <taxon>Actinomycetes</taxon>
        <taxon>Mycobacteriales</taxon>
        <taxon>Tsukamurellaceae</taxon>
        <taxon>Tsukamurella</taxon>
    </lineage>
</organism>
<feature type="transmembrane region" description="Helical" evidence="1">
    <location>
        <begin position="92"/>
        <end position="111"/>
    </location>
</feature>
<reference evidence="2 5" key="2">
    <citation type="submission" date="2016-02" db="EMBL/GenBank/DDBJ databases">
        <authorList>
            <person name="Teng J.L."/>
            <person name="Tang Y."/>
            <person name="Huang Y."/>
            <person name="Guo F."/>
            <person name="Wei W."/>
            <person name="Chen J.H."/>
            <person name="Wong S.Y."/>
            <person name="Lau S.K."/>
            <person name="Woo P.C."/>
        </authorList>
    </citation>
    <scope>NUCLEOTIDE SEQUENCE [LARGE SCALE GENOMIC DNA]</scope>
    <source>
        <strain evidence="2 5">JCM 13375</strain>
    </source>
</reference>